<dbReference type="RefSeq" id="WP_203323879.1">
    <property type="nucleotide sequence ID" value="NZ_CP069213.1"/>
</dbReference>
<protein>
    <submittedName>
        <fullName evidence="2">Uncharacterized protein</fullName>
    </submittedName>
</protein>
<sequence>MEQGKGADDIERTYFALRPLSAMRTPQKLPSAPVDWCILPGRDADEADESSGESDQADNKCAEYDSCPVKTTFSVLPREVAGERETLPLKLLLPVTLIHLAVLGLLAWQLAPHLSTLSSALDEHANKPKALQSYLVFSAPKQATEQLPEANSSAPTATSPQPEQAEREQLKEDKPVEPALAHVPKEADVIKEESLPAEPVIAAVRRESLPPIEVLAADHEQQDNKQPDNTQSEHTQLDFSTPASRFMARQNALALTALSESYANQQTAHMNAAGRGMSELLPEMEVLLVPDADDFYKPNTLDSDIDPNRIVKSGDTCYRVVKVPTPLNPHAENLGYPFRCGEDRVKKALKEGINKYLALMGKQDLR</sequence>
<organism evidence="2 3">
    <name type="scientific">Shewanella litorisediminis</name>
    <dbReference type="NCBI Taxonomy" id="1173586"/>
    <lineage>
        <taxon>Bacteria</taxon>
        <taxon>Pseudomonadati</taxon>
        <taxon>Pseudomonadota</taxon>
        <taxon>Gammaproteobacteria</taxon>
        <taxon>Alteromonadales</taxon>
        <taxon>Shewanellaceae</taxon>
        <taxon>Shewanella</taxon>
    </lineage>
</organism>
<feature type="compositionally biased region" description="Basic and acidic residues" evidence="1">
    <location>
        <begin position="164"/>
        <end position="176"/>
    </location>
</feature>
<feature type="compositionally biased region" description="Polar residues" evidence="1">
    <location>
        <begin position="143"/>
        <end position="162"/>
    </location>
</feature>
<gene>
    <name evidence="2" type="ORF">JQC75_09445</name>
</gene>
<evidence type="ECO:0000256" key="1">
    <source>
        <dbReference type="SAM" id="MobiDB-lite"/>
    </source>
</evidence>
<reference evidence="2 3" key="1">
    <citation type="journal article" date="2012" name="Antonie Van Leeuwenhoek">
        <title>Shewanella litorisediminis sp. nov., a gammaproteobacterium isolated from a tidal flat sediment.</title>
        <authorList>
            <person name="Lee M.H."/>
            <person name="Yoon J.H."/>
        </authorList>
    </citation>
    <scope>NUCLEOTIDE SEQUENCE [LARGE SCALE GENOMIC DNA]</scope>
    <source>
        <strain evidence="2 3">SMK1-12</strain>
    </source>
</reference>
<dbReference type="EMBL" id="CP069213">
    <property type="protein sequence ID" value="QRH00140.1"/>
    <property type="molecule type" value="Genomic_DNA"/>
</dbReference>
<feature type="region of interest" description="Disordered" evidence="1">
    <location>
        <begin position="143"/>
        <end position="191"/>
    </location>
</feature>
<accession>A0ABX7FYM5</accession>
<evidence type="ECO:0000313" key="3">
    <source>
        <dbReference type="Proteomes" id="UP000596252"/>
    </source>
</evidence>
<name>A0ABX7FYM5_9GAMM</name>
<evidence type="ECO:0000313" key="2">
    <source>
        <dbReference type="EMBL" id="QRH00140.1"/>
    </source>
</evidence>
<dbReference type="Proteomes" id="UP000596252">
    <property type="component" value="Chromosome"/>
</dbReference>
<keyword evidence="3" id="KW-1185">Reference proteome</keyword>
<proteinExistence type="predicted"/>